<dbReference type="Proteomes" id="UP000663760">
    <property type="component" value="Chromosome 18"/>
</dbReference>
<evidence type="ECO:0000313" key="2">
    <source>
        <dbReference type="EMBL" id="CAA7410614.1"/>
    </source>
</evidence>
<organism evidence="1">
    <name type="scientific">Spirodela intermedia</name>
    <name type="common">Intermediate duckweed</name>
    <dbReference type="NCBI Taxonomy" id="51605"/>
    <lineage>
        <taxon>Eukaryota</taxon>
        <taxon>Viridiplantae</taxon>
        <taxon>Streptophyta</taxon>
        <taxon>Embryophyta</taxon>
        <taxon>Tracheophyta</taxon>
        <taxon>Spermatophyta</taxon>
        <taxon>Magnoliopsida</taxon>
        <taxon>Liliopsida</taxon>
        <taxon>Araceae</taxon>
        <taxon>Lemnoideae</taxon>
        <taxon>Spirodela</taxon>
    </lineage>
</organism>
<name>A0A7I8JUF3_SPIIN</name>
<evidence type="ECO:0000313" key="1">
    <source>
        <dbReference type="EMBL" id="CAA2634390.1"/>
    </source>
</evidence>
<keyword evidence="3" id="KW-1185">Reference proteome</keyword>
<gene>
    <name evidence="1" type="ORF">SI7747_18019802</name>
    <name evidence="2" type="ORF">SI8410_18021292</name>
</gene>
<reference evidence="1" key="1">
    <citation type="submission" date="2019-12" db="EMBL/GenBank/DDBJ databases">
        <authorList>
            <person name="Scholz U."/>
            <person name="Mascher M."/>
            <person name="Fiebig A."/>
        </authorList>
    </citation>
    <scope>NUCLEOTIDE SEQUENCE</scope>
</reference>
<sequence length="67" mass="7634">MGRQIVSGSCHLVEWKNDDSANLRRLSPNREELNLLSRVCTTTLCPTFHWLLVMWKGNDAHMSPIGP</sequence>
<dbReference type="EMBL" id="LR743605">
    <property type="protein sequence ID" value="CAA2634390.1"/>
    <property type="molecule type" value="Genomic_DNA"/>
</dbReference>
<dbReference type="AlphaFoldDB" id="A0A7I8JUF3"/>
<dbReference type="EMBL" id="LR746281">
    <property type="protein sequence ID" value="CAA7410614.1"/>
    <property type="molecule type" value="Genomic_DNA"/>
</dbReference>
<proteinExistence type="predicted"/>
<evidence type="ECO:0000313" key="3">
    <source>
        <dbReference type="Proteomes" id="UP000663760"/>
    </source>
</evidence>
<accession>A0A7I8JUF3</accession>
<protein>
    <submittedName>
        <fullName evidence="1">Uncharacterized protein</fullName>
    </submittedName>
</protein>